<proteinExistence type="predicted"/>
<name>A0A0F9B7Q3_9ZZZZ</name>
<accession>A0A0F9B7Q3</accession>
<organism evidence="2">
    <name type="scientific">marine sediment metagenome</name>
    <dbReference type="NCBI Taxonomy" id="412755"/>
    <lineage>
        <taxon>unclassified sequences</taxon>
        <taxon>metagenomes</taxon>
        <taxon>ecological metagenomes</taxon>
    </lineage>
</organism>
<sequence>MLLDPRIVSLSASEPVPNFVSRTRNTRPEPFPDTEDEAG</sequence>
<evidence type="ECO:0000256" key="1">
    <source>
        <dbReference type="SAM" id="MobiDB-lite"/>
    </source>
</evidence>
<dbReference type="EMBL" id="LAZR01042308">
    <property type="protein sequence ID" value="KKL09837.1"/>
    <property type="molecule type" value="Genomic_DNA"/>
</dbReference>
<comment type="caution">
    <text evidence="2">The sequence shown here is derived from an EMBL/GenBank/DDBJ whole genome shotgun (WGS) entry which is preliminary data.</text>
</comment>
<gene>
    <name evidence="2" type="ORF">LCGC14_2561890</name>
</gene>
<reference evidence="2" key="1">
    <citation type="journal article" date="2015" name="Nature">
        <title>Complex archaea that bridge the gap between prokaryotes and eukaryotes.</title>
        <authorList>
            <person name="Spang A."/>
            <person name="Saw J.H."/>
            <person name="Jorgensen S.L."/>
            <person name="Zaremba-Niedzwiedzka K."/>
            <person name="Martijn J."/>
            <person name="Lind A.E."/>
            <person name="van Eijk R."/>
            <person name="Schleper C."/>
            <person name="Guy L."/>
            <person name="Ettema T.J."/>
        </authorList>
    </citation>
    <scope>NUCLEOTIDE SEQUENCE</scope>
</reference>
<protein>
    <submittedName>
        <fullName evidence="2">Uncharacterized protein</fullName>
    </submittedName>
</protein>
<evidence type="ECO:0000313" key="2">
    <source>
        <dbReference type="EMBL" id="KKL09837.1"/>
    </source>
</evidence>
<feature type="non-terminal residue" evidence="2">
    <location>
        <position position="39"/>
    </location>
</feature>
<dbReference type="AlphaFoldDB" id="A0A0F9B7Q3"/>
<feature type="region of interest" description="Disordered" evidence="1">
    <location>
        <begin position="1"/>
        <end position="39"/>
    </location>
</feature>